<dbReference type="STRING" id="558155.SAMN04487911_10282"/>
<dbReference type="GO" id="GO:0005886">
    <property type="term" value="C:plasma membrane"/>
    <property type="evidence" value="ECO:0007669"/>
    <property type="project" value="UniProtKB-SubCell"/>
</dbReference>
<evidence type="ECO:0000313" key="8">
    <source>
        <dbReference type="EMBL" id="SHI44304.1"/>
    </source>
</evidence>
<evidence type="ECO:0000256" key="5">
    <source>
        <dbReference type="ARBA" id="ARBA00023136"/>
    </source>
</evidence>
<feature type="transmembrane region" description="Helical" evidence="6">
    <location>
        <begin position="7"/>
        <end position="26"/>
    </location>
</feature>
<dbReference type="Proteomes" id="UP000184231">
    <property type="component" value="Unassembled WGS sequence"/>
</dbReference>
<feature type="domain" description="DUF3817" evidence="7">
    <location>
        <begin position="2"/>
        <end position="88"/>
    </location>
</feature>
<dbReference type="RefSeq" id="WP_072762912.1">
    <property type="nucleotide sequence ID" value="NZ_FQYX01000002.1"/>
</dbReference>
<keyword evidence="4 6" id="KW-1133">Transmembrane helix</keyword>
<comment type="subcellular location">
    <subcellularLocation>
        <location evidence="1">Cell membrane</location>
        <topology evidence="1">Multi-pass membrane protein</topology>
    </subcellularLocation>
</comment>
<gene>
    <name evidence="8" type="ORF">SAMN04487911_10282</name>
</gene>
<dbReference type="NCBIfam" id="TIGR03954">
    <property type="entry name" value="integ_memb_HG"/>
    <property type="match status" value="1"/>
</dbReference>
<evidence type="ECO:0000256" key="3">
    <source>
        <dbReference type="ARBA" id="ARBA00022692"/>
    </source>
</evidence>
<evidence type="ECO:0000256" key="4">
    <source>
        <dbReference type="ARBA" id="ARBA00022989"/>
    </source>
</evidence>
<keyword evidence="2" id="KW-1003">Cell membrane</keyword>
<keyword evidence="3 6" id="KW-0812">Transmembrane</keyword>
<evidence type="ECO:0000256" key="1">
    <source>
        <dbReference type="ARBA" id="ARBA00004651"/>
    </source>
</evidence>
<accession>A0A1M6B6B9</accession>
<protein>
    <submittedName>
        <fullName evidence="8">Integral membrane protein</fullName>
    </submittedName>
</protein>
<organism evidence="8 9">
    <name type="scientific">Arenibacter nanhaiticus</name>
    <dbReference type="NCBI Taxonomy" id="558155"/>
    <lineage>
        <taxon>Bacteria</taxon>
        <taxon>Pseudomonadati</taxon>
        <taxon>Bacteroidota</taxon>
        <taxon>Flavobacteriia</taxon>
        <taxon>Flavobacteriales</taxon>
        <taxon>Flavobacteriaceae</taxon>
        <taxon>Arenibacter</taxon>
    </lineage>
</organism>
<evidence type="ECO:0000259" key="7">
    <source>
        <dbReference type="Pfam" id="PF12823"/>
    </source>
</evidence>
<evidence type="ECO:0000256" key="2">
    <source>
        <dbReference type="ARBA" id="ARBA00022475"/>
    </source>
</evidence>
<keyword evidence="5 6" id="KW-0472">Membrane</keyword>
<dbReference type="InterPro" id="IPR023845">
    <property type="entry name" value="DUF3817_TM"/>
</dbReference>
<keyword evidence="9" id="KW-1185">Reference proteome</keyword>
<evidence type="ECO:0000313" key="9">
    <source>
        <dbReference type="Proteomes" id="UP000184231"/>
    </source>
</evidence>
<dbReference type="AlphaFoldDB" id="A0A1M6B6B9"/>
<evidence type="ECO:0000256" key="6">
    <source>
        <dbReference type="SAM" id="Phobius"/>
    </source>
</evidence>
<dbReference type="EMBL" id="FQYX01000002">
    <property type="protein sequence ID" value="SHI44304.1"/>
    <property type="molecule type" value="Genomic_DNA"/>
</dbReference>
<feature type="transmembrane region" description="Helical" evidence="6">
    <location>
        <begin position="65"/>
        <end position="84"/>
    </location>
</feature>
<feature type="transmembrane region" description="Helical" evidence="6">
    <location>
        <begin position="38"/>
        <end position="58"/>
    </location>
</feature>
<reference evidence="8 9" key="1">
    <citation type="submission" date="2016-11" db="EMBL/GenBank/DDBJ databases">
        <authorList>
            <person name="Jaros S."/>
            <person name="Januszkiewicz K."/>
            <person name="Wedrychowicz H."/>
        </authorList>
    </citation>
    <scope>NUCLEOTIDE SEQUENCE [LARGE SCALE GENOMIC DNA]</scope>
    <source>
        <strain evidence="8 9">CGMCC 1.8863</strain>
    </source>
</reference>
<name>A0A1M6B6B9_9FLAO</name>
<dbReference type="PANTHER" id="PTHR40077">
    <property type="entry name" value="MEMBRANE PROTEIN-RELATED"/>
    <property type="match status" value="1"/>
</dbReference>
<dbReference type="OrthoDB" id="1121311at2"/>
<sequence length="96" mass="10932">MLKIFRITAILEGISYLMLFGLGMPLKYLAQMPEPNIFIGYAHGFLFIAYVVLAVLLTTEKKWGFKTFTILFIASLLPFGTFYIDKKYLKPTAVAQ</sequence>
<dbReference type="PANTHER" id="PTHR40077:SF1">
    <property type="entry name" value="MEMBRANE PROTEIN"/>
    <property type="match status" value="1"/>
</dbReference>
<proteinExistence type="predicted"/>
<dbReference type="Pfam" id="PF12823">
    <property type="entry name" value="DUF3817"/>
    <property type="match status" value="1"/>
</dbReference>